<organism evidence="2 3">
    <name type="scientific">Arabidopsis thaliana</name>
    <name type="common">Mouse-ear cress</name>
    <dbReference type="NCBI Taxonomy" id="3702"/>
    <lineage>
        <taxon>Eukaryota</taxon>
        <taxon>Viridiplantae</taxon>
        <taxon>Streptophyta</taxon>
        <taxon>Embryophyta</taxon>
        <taxon>Tracheophyta</taxon>
        <taxon>Spermatophyta</taxon>
        <taxon>Magnoliopsida</taxon>
        <taxon>eudicotyledons</taxon>
        <taxon>Gunneridae</taxon>
        <taxon>Pentapetalae</taxon>
        <taxon>rosids</taxon>
        <taxon>malvids</taxon>
        <taxon>Brassicales</taxon>
        <taxon>Brassicaceae</taxon>
        <taxon>Camelineae</taxon>
        <taxon>Arabidopsis</taxon>
    </lineage>
</organism>
<feature type="chain" id="PRO_5028806742" evidence="1">
    <location>
        <begin position="23"/>
        <end position="190"/>
    </location>
</feature>
<reference evidence="2 3" key="1">
    <citation type="submission" date="2020-09" db="EMBL/GenBank/DDBJ databases">
        <authorList>
            <person name="Ashkenazy H."/>
        </authorList>
    </citation>
    <scope>NUCLEOTIDE SEQUENCE [LARGE SCALE GENOMIC DNA]</scope>
    <source>
        <strain evidence="3">cv. Cdm-0</strain>
    </source>
</reference>
<protein>
    <submittedName>
        <fullName evidence="2">(thale cress) hypothetical protein</fullName>
    </submittedName>
</protein>
<dbReference type="Proteomes" id="UP000516314">
    <property type="component" value="Chromosome 2"/>
</dbReference>
<evidence type="ECO:0000313" key="3">
    <source>
        <dbReference type="Proteomes" id="UP000516314"/>
    </source>
</evidence>
<sequence length="190" mass="21493">MESFFILRCFLLLFFFFNGAFAASSKLWSIREMSDMAGYGEHKLSSVVITGSLLCNTPVSGATVAIKCHTGLKQRSKWIKSVTNDFGEFVIHLPSHLHAIPQLEKACFVKPIHVPKQYHRCYHTFSKSNIHKDIKLVSSRNGFRVYTSGTIKLHGGHSSRTSQPHKANMLALQSPNRVESLHIVYRFQTV</sequence>
<dbReference type="EMBL" id="LR881467">
    <property type="protein sequence ID" value="CAD5320918.1"/>
    <property type="molecule type" value="Genomic_DNA"/>
</dbReference>
<proteinExistence type="predicted"/>
<accession>A0A7G2EGY4</accession>
<keyword evidence="1" id="KW-0732">Signal</keyword>
<gene>
    <name evidence="2" type="ORF">AT9943_LOCUS9010</name>
</gene>
<dbReference type="PANTHER" id="PTHR47273">
    <property type="entry name" value="EXPRESSED PROTEIN"/>
    <property type="match status" value="1"/>
</dbReference>
<evidence type="ECO:0000313" key="2">
    <source>
        <dbReference type="EMBL" id="CAD5320918.1"/>
    </source>
</evidence>
<dbReference type="AlphaFoldDB" id="A0A7G2EGY4"/>
<feature type="signal peptide" evidence="1">
    <location>
        <begin position="1"/>
        <end position="22"/>
    </location>
</feature>
<name>A0A7G2EGY4_ARATH</name>
<dbReference type="PANTHER" id="PTHR47273:SF11">
    <property type="entry name" value="POLLEN OLE E 1 ALLERGEN AND EXTENSIN FAMILY PROTEIN"/>
    <property type="match status" value="1"/>
</dbReference>
<evidence type="ECO:0000256" key="1">
    <source>
        <dbReference type="SAM" id="SignalP"/>
    </source>
</evidence>
<dbReference type="Pfam" id="PF01190">
    <property type="entry name" value="Pollen_Ole_e_1"/>
    <property type="match status" value="1"/>
</dbReference>